<keyword evidence="2" id="KW-1185">Reference proteome</keyword>
<dbReference type="AlphaFoldDB" id="A0A2Z7C1D2"/>
<evidence type="ECO:0000313" key="1">
    <source>
        <dbReference type="EMBL" id="KZV40745.1"/>
    </source>
</evidence>
<dbReference type="Proteomes" id="UP000250235">
    <property type="component" value="Unassembled WGS sequence"/>
</dbReference>
<organism evidence="1 2">
    <name type="scientific">Dorcoceras hygrometricum</name>
    <dbReference type="NCBI Taxonomy" id="472368"/>
    <lineage>
        <taxon>Eukaryota</taxon>
        <taxon>Viridiplantae</taxon>
        <taxon>Streptophyta</taxon>
        <taxon>Embryophyta</taxon>
        <taxon>Tracheophyta</taxon>
        <taxon>Spermatophyta</taxon>
        <taxon>Magnoliopsida</taxon>
        <taxon>eudicotyledons</taxon>
        <taxon>Gunneridae</taxon>
        <taxon>Pentapetalae</taxon>
        <taxon>asterids</taxon>
        <taxon>lamiids</taxon>
        <taxon>Lamiales</taxon>
        <taxon>Gesneriaceae</taxon>
        <taxon>Didymocarpoideae</taxon>
        <taxon>Trichosporeae</taxon>
        <taxon>Loxocarpinae</taxon>
        <taxon>Dorcoceras</taxon>
    </lineage>
</organism>
<dbReference type="EMBL" id="KQ999877">
    <property type="protein sequence ID" value="KZV40745.1"/>
    <property type="molecule type" value="Genomic_DNA"/>
</dbReference>
<protein>
    <submittedName>
        <fullName evidence="1">Uncharacterized protein</fullName>
    </submittedName>
</protein>
<proteinExistence type="predicted"/>
<reference evidence="1 2" key="1">
    <citation type="journal article" date="2015" name="Proc. Natl. Acad. Sci. U.S.A.">
        <title>The resurrection genome of Boea hygrometrica: A blueprint for survival of dehydration.</title>
        <authorList>
            <person name="Xiao L."/>
            <person name="Yang G."/>
            <person name="Zhang L."/>
            <person name="Yang X."/>
            <person name="Zhao S."/>
            <person name="Ji Z."/>
            <person name="Zhou Q."/>
            <person name="Hu M."/>
            <person name="Wang Y."/>
            <person name="Chen M."/>
            <person name="Xu Y."/>
            <person name="Jin H."/>
            <person name="Xiao X."/>
            <person name="Hu G."/>
            <person name="Bao F."/>
            <person name="Hu Y."/>
            <person name="Wan P."/>
            <person name="Li L."/>
            <person name="Deng X."/>
            <person name="Kuang T."/>
            <person name="Xiang C."/>
            <person name="Zhu J.K."/>
            <person name="Oliver M.J."/>
            <person name="He Y."/>
        </authorList>
    </citation>
    <scope>NUCLEOTIDE SEQUENCE [LARGE SCALE GENOMIC DNA]</scope>
    <source>
        <strain evidence="2">cv. XS01</strain>
    </source>
</reference>
<sequence length="189" mass="21460">MDFNDTTINFHLGTREKRAPLTGRPRLFQEDLWQEDLSSCRKTPLAGTPLAGRPLDPRIQERYDFPYLNDQIPEDRGEYLARDTRYRRIFVRICSSPPPSPSINTQICSILLDIHKHTSSLLCVHTCSLYIFSTTRADLSIGGASSDTLWRLLTCDLLLQTSRRSSTHPPVPDVRRPNARDPDVVVALG</sequence>
<evidence type="ECO:0000313" key="2">
    <source>
        <dbReference type="Proteomes" id="UP000250235"/>
    </source>
</evidence>
<accession>A0A2Z7C1D2</accession>
<gene>
    <name evidence="1" type="ORF">F511_29317</name>
</gene>
<name>A0A2Z7C1D2_9LAMI</name>